<protein>
    <submittedName>
        <fullName evidence="2">Uncharacterized protein</fullName>
    </submittedName>
</protein>
<organism evidence="2 3">
    <name type="scientific">Gomphillus americanus</name>
    <dbReference type="NCBI Taxonomy" id="1940652"/>
    <lineage>
        <taxon>Eukaryota</taxon>
        <taxon>Fungi</taxon>
        <taxon>Dikarya</taxon>
        <taxon>Ascomycota</taxon>
        <taxon>Pezizomycotina</taxon>
        <taxon>Lecanoromycetes</taxon>
        <taxon>OSLEUM clade</taxon>
        <taxon>Ostropomycetidae</taxon>
        <taxon>Ostropales</taxon>
        <taxon>Graphidaceae</taxon>
        <taxon>Gomphilloideae</taxon>
        <taxon>Gomphillus</taxon>
    </lineage>
</organism>
<keyword evidence="3" id="KW-1185">Reference proteome</keyword>
<evidence type="ECO:0000313" key="3">
    <source>
        <dbReference type="Proteomes" id="UP000664169"/>
    </source>
</evidence>
<comment type="caution">
    <text evidence="2">The sequence shown here is derived from an EMBL/GenBank/DDBJ whole genome shotgun (WGS) entry which is preliminary data.</text>
</comment>
<reference evidence="2" key="1">
    <citation type="submission" date="2021-03" db="EMBL/GenBank/DDBJ databases">
        <authorList>
            <person name="Tagirdzhanova G."/>
        </authorList>
    </citation>
    <scope>NUCLEOTIDE SEQUENCE</scope>
</reference>
<evidence type="ECO:0000313" key="2">
    <source>
        <dbReference type="EMBL" id="CAF9917344.1"/>
    </source>
</evidence>
<feature type="region of interest" description="Disordered" evidence="1">
    <location>
        <begin position="45"/>
        <end position="64"/>
    </location>
</feature>
<dbReference type="Proteomes" id="UP000664169">
    <property type="component" value="Unassembled WGS sequence"/>
</dbReference>
<feature type="region of interest" description="Disordered" evidence="1">
    <location>
        <begin position="71"/>
        <end position="94"/>
    </location>
</feature>
<dbReference type="EMBL" id="CAJPDQ010000012">
    <property type="protein sequence ID" value="CAF9917344.1"/>
    <property type="molecule type" value="Genomic_DNA"/>
</dbReference>
<accession>A0A8H3F3F0</accession>
<name>A0A8H3F3F0_9LECA</name>
<dbReference type="AlphaFoldDB" id="A0A8H3F3F0"/>
<sequence length="94" mass="10918">MRNKHEEAISTRWTKEDGTFDKEAYEADEEVQEVLAKRKRLGYTKPMYSSADGTNHAMPEKAQRSLLDHNHAFADGRPEKKRKSVTKTFAEYID</sequence>
<evidence type="ECO:0000256" key="1">
    <source>
        <dbReference type="SAM" id="MobiDB-lite"/>
    </source>
</evidence>
<gene>
    <name evidence="2" type="ORF">GOMPHAMPRED_001219</name>
</gene>
<dbReference type="OrthoDB" id="5424021at2759"/>
<proteinExistence type="predicted"/>